<name>A0A1W2DTP4_9BACT</name>
<dbReference type="InterPro" id="IPR027798">
    <property type="entry name" value="Ub_Mut7C"/>
</dbReference>
<dbReference type="Pfam" id="PF14451">
    <property type="entry name" value="Ub-Mut7C"/>
    <property type="match status" value="1"/>
</dbReference>
<organism evidence="2 3">
    <name type="scientific">Desulfocicer vacuolatum DSM 3385</name>
    <dbReference type="NCBI Taxonomy" id="1121400"/>
    <lineage>
        <taxon>Bacteria</taxon>
        <taxon>Pseudomonadati</taxon>
        <taxon>Thermodesulfobacteriota</taxon>
        <taxon>Desulfobacteria</taxon>
        <taxon>Desulfobacterales</taxon>
        <taxon>Desulfobacteraceae</taxon>
        <taxon>Desulfocicer</taxon>
    </lineage>
</organism>
<gene>
    <name evidence="2" type="ORF">SAMN02746065_12066</name>
</gene>
<sequence>MISVDLNLFATLRSFLPDSPKTMTVPPGTCVMDLVTQLAIPEEDVKLIFINGKKEALSYVLQDNDRVGIFPPVGGG</sequence>
<evidence type="ECO:0000313" key="3">
    <source>
        <dbReference type="Proteomes" id="UP000192418"/>
    </source>
</evidence>
<dbReference type="STRING" id="1121400.SAMN02746065_12066"/>
<proteinExistence type="predicted"/>
<dbReference type="SUPFAM" id="SSF54285">
    <property type="entry name" value="MoaD/ThiS"/>
    <property type="match status" value="1"/>
</dbReference>
<dbReference type="Proteomes" id="UP000192418">
    <property type="component" value="Unassembled WGS sequence"/>
</dbReference>
<feature type="domain" description="Ubiquitin Mut7-C" evidence="1">
    <location>
        <begin position="2"/>
        <end position="71"/>
    </location>
</feature>
<evidence type="ECO:0000313" key="2">
    <source>
        <dbReference type="EMBL" id="SMD00915.1"/>
    </source>
</evidence>
<keyword evidence="3" id="KW-1185">Reference proteome</keyword>
<dbReference type="Gene3D" id="3.10.20.30">
    <property type="match status" value="1"/>
</dbReference>
<reference evidence="2 3" key="1">
    <citation type="submission" date="2017-04" db="EMBL/GenBank/DDBJ databases">
        <authorList>
            <person name="Afonso C.L."/>
            <person name="Miller P.J."/>
            <person name="Scott M.A."/>
            <person name="Spackman E."/>
            <person name="Goraichik I."/>
            <person name="Dimitrov K.M."/>
            <person name="Suarez D.L."/>
            <person name="Swayne D.E."/>
        </authorList>
    </citation>
    <scope>NUCLEOTIDE SEQUENCE [LARGE SCALE GENOMIC DNA]</scope>
    <source>
        <strain evidence="2 3">DSM 3385</strain>
    </source>
</reference>
<accession>A0A1W2DTP4</accession>
<dbReference type="RefSeq" id="WP_139795862.1">
    <property type="nucleotide sequence ID" value="NZ_FWXY01000020.1"/>
</dbReference>
<dbReference type="EMBL" id="FWXY01000020">
    <property type="protein sequence ID" value="SMD00915.1"/>
    <property type="molecule type" value="Genomic_DNA"/>
</dbReference>
<protein>
    <submittedName>
        <fullName evidence="2">Sulfur carrier protein ThiS (Thiamine biosynthesis)</fullName>
    </submittedName>
</protein>
<dbReference type="CDD" id="cd17040">
    <property type="entry name" value="Ubl_MoaD_like"/>
    <property type="match status" value="1"/>
</dbReference>
<dbReference type="InterPro" id="IPR016155">
    <property type="entry name" value="Mopterin_synth/thiamin_S_b"/>
</dbReference>
<dbReference type="AlphaFoldDB" id="A0A1W2DTP4"/>
<dbReference type="InterPro" id="IPR012675">
    <property type="entry name" value="Beta-grasp_dom_sf"/>
</dbReference>
<dbReference type="OrthoDB" id="9801945at2"/>
<evidence type="ECO:0000259" key="1">
    <source>
        <dbReference type="Pfam" id="PF14451"/>
    </source>
</evidence>